<dbReference type="GO" id="GO:0009289">
    <property type="term" value="C:pilus"/>
    <property type="evidence" value="ECO:0007669"/>
    <property type="project" value="InterPro"/>
</dbReference>
<reference evidence="2 3" key="1">
    <citation type="submission" date="2018-12" db="EMBL/GenBank/DDBJ databases">
        <authorList>
            <consortium name="Pathogen Informatics"/>
        </authorList>
    </citation>
    <scope>NUCLEOTIDE SEQUENCE [LARGE SCALE GENOMIC DNA]</scope>
    <source>
        <strain evidence="2 3">NCTC13193</strain>
    </source>
</reference>
<dbReference type="RefSeq" id="WP_141131194.1">
    <property type="nucleotide sequence ID" value="NZ_CAMITP010000018.1"/>
</dbReference>
<dbReference type="AlphaFoldDB" id="A0A448S8Z7"/>
<dbReference type="GO" id="GO:0007155">
    <property type="term" value="P:cell adhesion"/>
    <property type="evidence" value="ECO:0007669"/>
    <property type="project" value="InterPro"/>
</dbReference>
<evidence type="ECO:0000259" key="1">
    <source>
        <dbReference type="Pfam" id="PF24223"/>
    </source>
</evidence>
<dbReference type="InterPro" id="IPR036937">
    <property type="entry name" value="Adhesion_dom_fimbrial_sf"/>
</dbReference>
<dbReference type="EMBL" id="LR134492">
    <property type="protein sequence ID" value="VEI64167.1"/>
    <property type="molecule type" value="Genomic_DNA"/>
</dbReference>
<dbReference type="InterPro" id="IPR057010">
    <property type="entry name" value="MrpH_C"/>
</dbReference>
<evidence type="ECO:0000313" key="3">
    <source>
        <dbReference type="Proteomes" id="UP000270487"/>
    </source>
</evidence>
<dbReference type="Proteomes" id="UP000270487">
    <property type="component" value="Chromosome"/>
</dbReference>
<sequence length="305" mass="32240">MAWWHSTPDFYLLLMTFDMTKKIYHLLACAMLMCMASQSFALNRIIVTSASSTPSPVAGTRGTSIISWTGISDSMGYPVTSDPYAAGYRYYGPVVKLNETVPDGASDWFSIPDSELSIAINSGDTWPALAARFAQTFGSSGTKTVYSYGPSEVGKTIYTYFDTCMGVGRTRGYSAPNQPAYAVVDPQTCAKTQQTSTPTTCDIVGPNTIAHGTINAAEVNGYSSTINATVTCSRAATIGFRILNQDINVGNGIKSELQVNGSATPSTISVTKSIPKAITISSTLQATNPTAGTISGSSTIIVDVQ</sequence>
<name>A0A448S8Z7_SERFO</name>
<dbReference type="GeneID" id="43521301"/>
<dbReference type="Pfam" id="PF24223">
    <property type="entry name" value="MrpH_C"/>
    <property type="match status" value="1"/>
</dbReference>
<protein>
    <recommendedName>
        <fullName evidence="1">Fimbrial adhesin MrpH C-terminal domain-containing protein</fullName>
    </recommendedName>
</protein>
<gene>
    <name evidence="2" type="ORF">NCTC13193_01023</name>
</gene>
<proteinExistence type="predicted"/>
<organism evidence="2 3">
    <name type="scientific">Serratia fonticola</name>
    <dbReference type="NCBI Taxonomy" id="47917"/>
    <lineage>
        <taxon>Bacteria</taxon>
        <taxon>Pseudomonadati</taxon>
        <taxon>Pseudomonadota</taxon>
        <taxon>Gammaproteobacteria</taxon>
        <taxon>Enterobacterales</taxon>
        <taxon>Yersiniaceae</taxon>
        <taxon>Serratia</taxon>
    </lineage>
</organism>
<evidence type="ECO:0000313" key="2">
    <source>
        <dbReference type="EMBL" id="VEI64167.1"/>
    </source>
</evidence>
<dbReference type="Gene3D" id="2.60.40.1090">
    <property type="entry name" value="Fimbrial-type adhesion domain"/>
    <property type="match status" value="1"/>
</dbReference>
<accession>A0A448S8Z7</accession>
<feature type="domain" description="Fimbrial adhesin MrpH C-terminal" evidence="1">
    <location>
        <begin position="208"/>
        <end position="303"/>
    </location>
</feature>